<gene>
    <name evidence="2" type="ORF">FOTG_11885</name>
</gene>
<proteinExistence type="inferred from homology"/>
<dbReference type="HOGENOM" id="CLU_1713330_0_0_1"/>
<reference evidence="2" key="1">
    <citation type="submission" date="2011-11" db="EMBL/GenBank/DDBJ databases">
        <title>The Genome Sequence of Fusarium oxysporum Cotton.</title>
        <authorList>
            <consortium name="The Broad Institute Genome Sequencing Platform"/>
            <person name="Ma L.-J."/>
            <person name="Gale L.R."/>
            <person name="Schwartz D.C."/>
            <person name="Zhou S."/>
            <person name="Corby-Kistler H."/>
            <person name="Young S.K."/>
            <person name="Zeng Q."/>
            <person name="Gargeya S."/>
            <person name="Fitzgerald M."/>
            <person name="Haas B."/>
            <person name="Abouelleil A."/>
            <person name="Alvarado L."/>
            <person name="Arachchi H.M."/>
            <person name="Berlin A."/>
            <person name="Brown A."/>
            <person name="Chapman S.B."/>
            <person name="Chen Z."/>
            <person name="Dunbar C."/>
            <person name="Freedman E."/>
            <person name="Gearin G."/>
            <person name="Goldberg J."/>
            <person name="Griggs A."/>
            <person name="Gujja S."/>
            <person name="Heiman D."/>
            <person name="Howarth C."/>
            <person name="Larson L."/>
            <person name="Lui A."/>
            <person name="MacDonald P.J.P."/>
            <person name="Montmayeur A."/>
            <person name="Murphy C."/>
            <person name="Neiman D."/>
            <person name="Pearson M."/>
            <person name="Priest M."/>
            <person name="Roberts A."/>
            <person name="Saif S."/>
            <person name="Shea T."/>
            <person name="Shenoy N."/>
            <person name="Sisk P."/>
            <person name="Stolte C."/>
            <person name="Sykes S."/>
            <person name="Wortman J."/>
            <person name="Nusbaum C."/>
            <person name="Birren B."/>
        </authorList>
    </citation>
    <scope>NUCLEOTIDE SEQUENCE [LARGE SCALE GENOMIC DNA]</scope>
    <source>
        <strain evidence="2">25433</strain>
    </source>
</reference>
<dbReference type="PANTHER" id="PTHR46072:SF4">
    <property type="entry name" value="AMIDASE C550.07-RELATED"/>
    <property type="match status" value="1"/>
</dbReference>
<organism evidence="2">
    <name type="scientific">Fusarium oxysporum f. sp. vasinfectum 25433</name>
    <dbReference type="NCBI Taxonomy" id="1089449"/>
    <lineage>
        <taxon>Eukaryota</taxon>
        <taxon>Fungi</taxon>
        <taxon>Dikarya</taxon>
        <taxon>Ascomycota</taxon>
        <taxon>Pezizomycotina</taxon>
        <taxon>Sordariomycetes</taxon>
        <taxon>Hypocreomycetidae</taxon>
        <taxon>Hypocreales</taxon>
        <taxon>Nectriaceae</taxon>
        <taxon>Fusarium</taxon>
        <taxon>Fusarium oxysporum species complex</taxon>
    </lineage>
</organism>
<dbReference type="Gene3D" id="3.90.1300.10">
    <property type="entry name" value="Amidase signature (AS) domain"/>
    <property type="match status" value="1"/>
</dbReference>
<comment type="similarity">
    <text evidence="1">Belongs to the amidase family.</text>
</comment>
<dbReference type="InterPro" id="IPR036928">
    <property type="entry name" value="AS_sf"/>
</dbReference>
<evidence type="ECO:0000256" key="1">
    <source>
        <dbReference type="ARBA" id="ARBA00009199"/>
    </source>
</evidence>
<evidence type="ECO:0000313" key="2">
    <source>
        <dbReference type="EMBL" id="EXM20065.1"/>
    </source>
</evidence>
<dbReference type="PANTHER" id="PTHR46072">
    <property type="entry name" value="AMIDASE-RELATED-RELATED"/>
    <property type="match status" value="1"/>
</dbReference>
<dbReference type="AlphaFoldDB" id="X0MHL9"/>
<reference evidence="2" key="2">
    <citation type="submission" date="2012-05" db="EMBL/GenBank/DDBJ databases">
        <title>The Genome Annotation of Fusarium oxysporum Cotton.</title>
        <authorList>
            <consortium name="The Broad Institute Genomics Platform"/>
            <person name="Ma L.-J."/>
            <person name="Corby-Kistler H."/>
            <person name="Broz K."/>
            <person name="Gale L.R."/>
            <person name="Jonkers W."/>
            <person name="O'Donnell K."/>
            <person name="Ploetz R."/>
            <person name="Steinberg C."/>
            <person name="Schwartz D.C."/>
            <person name="VanEtten H."/>
            <person name="Zhou S."/>
            <person name="Young S.K."/>
            <person name="Zeng Q."/>
            <person name="Gargeya S."/>
            <person name="Fitzgerald M."/>
            <person name="Abouelleil A."/>
            <person name="Alvarado L."/>
            <person name="Chapman S.B."/>
            <person name="Gainer-Dewar J."/>
            <person name="Goldberg J."/>
            <person name="Griggs A."/>
            <person name="Gujja S."/>
            <person name="Hansen M."/>
            <person name="Howarth C."/>
            <person name="Imamovic A."/>
            <person name="Ireland A."/>
            <person name="Larimer J."/>
            <person name="McCowan C."/>
            <person name="Murphy C."/>
            <person name="Pearson M."/>
            <person name="Poon T.W."/>
            <person name="Priest M."/>
            <person name="Roberts A."/>
            <person name="Saif S."/>
            <person name="Shea T."/>
            <person name="Sykes S."/>
            <person name="Wortman J."/>
            <person name="Nusbaum C."/>
            <person name="Birren B."/>
        </authorList>
    </citation>
    <scope>NUCLEOTIDE SEQUENCE</scope>
    <source>
        <strain evidence="2">25433</strain>
    </source>
</reference>
<protein>
    <submittedName>
        <fullName evidence="2">Uncharacterized protein</fullName>
    </submittedName>
</protein>
<dbReference type="Proteomes" id="UP000030701">
    <property type="component" value="Unassembled WGS sequence"/>
</dbReference>
<sequence>MLKVGVVTHDGFIDPQPPVKRAIAWVKEILSSDTNRYIVDMIDFTIHGASDAWFSIKKMYWPDGGKVTKDGILSGGEPIHPLTDLIYQDQESPGMSTAAEMAVLRQKRDEIRNAFSKSWKKQDVDVIIAPAYVGPACLQGSHTCTTDGAPKIT</sequence>
<dbReference type="EMBL" id="JH657956">
    <property type="protein sequence ID" value="EXM20065.1"/>
    <property type="molecule type" value="Genomic_DNA"/>
</dbReference>
<dbReference type="SUPFAM" id="SSF75304">
    <property type="entry name" value="Amidase signature (AS) enzymes"/>
    <property type="match status" value="1"/>
</dbReference>
<accession>X0MHL9</accession>
<name>X0MHL9_FUSOX</name>